<evidence type="ECO:0000313" key="2">
    <source>
        <dbReference type="EMBL" id="GHA22087.1"/>
    </source>
</evidence>
<organism evidence="2 3">
    <name type="scientific">Devosia pacifica</name>
    <dbReference type="NCBI Taxonomy" id="1335967"/>
    <lineage>
        <taxon>Bacteria</taxon>
        <taxon>Pseudomonadati</taxon>
        <taxon>Pseudomonadota</taxon>
        <taxon>Alphaproteobacteria</taxon>
        <taxon>Hyphomicrobiales</taxon>
        <taxon>Devosiaceae</taxon>
        <taxon>Devosia</taxon>
    </lineage>
</organism>
<comment type="caution">
    <text evidence="2">The sequence shown here is derived from an EMBL/GenBank/DDBJ whole genome shotgun (WGS) entry which is preliminary data.</text>
</comment>
<name>A0A918VTL3_9HYPH</name>
<evidence type="ECO:0000256" key="1">
    <source>
        <dbReference type="SAM" id="Phobius"/>
    </source>
</evidence>
<reference evidence="2" key="1">
    <citation type="journal article" date="2014" name="Int. J. Syst. Evol. Microbiol.">
        <title>Complete genome sequence of Corynebacterium casei LMG S-19264T (=DSM 44701T), isolated from a smear-ripened cheese.</title>
        <authorList>
            <consortium name="US DOE Joint Genome Institute (JGI-PGF)"/>
            <person name="Walter F."/>
            <person name="Albersmeier A."/>
            <person name="Kalinowski J."/>
            <person name="Ruckert C."/>
        </authorList>
    </citation>
    <scope>NUCLEOTIDE SEQUENCE</scope>
    <source>
        <strain evidence="2">KCTC 32437</strain>
    </source>
</reference>
<reference evidence="2" key="2">
    <citation type="submission" date="2020-09" db="EMBL/GenBank/DDBJ databases">
        <authorList>
            <person name="Sun Q."/>
            <person name="Kim S."/>
        </authorList>
    </citation>
    <scope>NUCLEOTIDE SEQUENCE</scope>
    <source>
        <strain evidence="2">KCTC 32437</strain>
    </source>
</reference>
<evidence type="ECO:0000313" key="3">
    <source>
        <dbReference type="Proteomes" id="UP000646579"/>
    </source>
</evidence>
<dbReference type="Proteomes" id="UP000646579">
    <property type="component" value="Unassembled WGS sequence"/>
</dbReference>
<dbReference type="AlphaFoldDB" id="A0A918VTL3"/>
<accession>A0A918VTL3</accession>
<dbReference type="RefSeq" id="WP_189425218.1">
    <property type="nucleotide sequence ID" value="NZ_BMZE01000002.1"/>
</dbReference>
<protein>
    <submittedName>
        <fullName evidence="2">Uncharacterized protein</fullName>
    </submittedName>
</protein>
<gene>
    <name evidence="2" type="ORF">GCM10007989_16820</name>
</gene>
<keyword evidence="3" id="KW-1185">Reference proteome</keyword>
<sequence length="107" mass="11997">MRLIFRIVGTWLIGLALVVVVIDGTKSLASDAIVTTQMADMWMLVHAPSLEAVREFFATRLFAEFLGGLFATLLTWPAFVVIGVPGLVLAFLGRRKRPYRLVRQDDY</sequence>
<dbReference type="EMBL" id="BMZE01000002">
    <property type="protein sequence ID" value="GHA22087.1"/>
    <property type="molecule type" value="Genomic_DNA"/>
</dbReference>
<feature type="transmembrane region" description="Helical" evidence="1">
    <location>
        <begin position="65"/>
        <end position="93"/>
    </location>
</feature>
<proteinExistence type="predicted"/>
<keyword evidence="1" id="KW-0812">Transmembrane</keyword>
<keyword evidence="1" id="KW-1133">Transmembrane helix</keyword>
<keyword evidence="1" id="KW-0472">Membrane</keyword>